<dbReference type="KEGG" id="psi:S70_15670"/>
<evidence type="ECO:0000313" key="1">
    <source>
        <dbReference type="EMBL" id="AFH94949.1"/>
    </source>
</evidence>
<sequence>MAVYQARAGLFFQILCERHLPLTVAEPEQRHLVQRKVGCSVKQYRDEKRVEPWKENEKETFVNEFCGKEVRKGCKFFWRESQNSLESLAK</sequence>
<accession>A0A140NN94</accession>
<name>A0A140NN94_PROSM</name>
<protein>
    <submittedName>
        <fullName evidence="1">Uncharacterized protein</fullName>
    </submittedName>
</protein>
<dbReference type="Proteomes" id="UP000005012">
    <property type="component" value="Chromosome"/>
</dbReference>
<reference evidence="2" key="2">
    <citation type="submission" date="2012-04" db="EMBL/GenBank/DDBJ databases">
        <title>Complete genome sequence of Providencia stuartii clinical isolate MRSN 2154.</title>
        <authorList>
            <person name="Clifford R.J."/>
            <person name="Hang J."/>
            <person name="Riley M.C."/>
            <person name="Onmus-Leone F."/>
            <person name="Kuschner R.A."/>
            <person name="Lesho E.P."/>
            <person name="Waterman P.E."/>
        </authorList>
    </citation>
    <scope>NUCLEOTIDE SEQUENCE [LARGE SCALE GENOMIC DNA]</scope>
    <source>
        <strain evidence="2">MRSN 2154</strain>
    </source>
</reference>
<evidence type="ECO:0000313" key="2">
    <source>
        <dbReference type="Proteomes" id="UP000005012"/>
    </source>
</evidence>
<organism evidence="1 2">
    <name type="scientific">Providencia stuartii (strain MRSN 2154)</name>
    <dbReference type="NCBI Taxonomy" id="1157951"/>
    <lineage>
        <taxon>Bacteria</taxon>
        <taxon>Pseudomonadati</taxon>
        <taxon>Pseudomonadota</taxon>
        <taxon>Gammaproteobacteria</taxon>
        <taxon>Enterobacterales</taxon>
        <taxon>Morganellaceae</taxon>
        <taxon>Providencia</taxon>
    </lineage>
</organism>
<dbReference type="EMBL" id="CP003488">
    <property type="protein sequence ID" value="AFH94949.1"/>
    <property type="molecule type" value="Genomic_DNA"/>
</dbReference>
<proteinExistence type="predicted"/>
<gene>
    <name evidence="1" type="ordered locus">S70_15670</name>
</gene>
<reference evidence="1 2" key="1">
    <citation type="journal article" date="2012" name="J. Bacteriol.">
        <title>Complete Genome Sequence of Providencia stuartii Clinical Isolate MRSN 2154.</title>
        <authorList>
            <person name="Clifford R.J."/>
            <person name="Hang J."/>
            <person name="Riley M.C."/>
            <person name="Onmus-Leone F."/>
            <person name="Kuschner R.A."/>
            <person name="Lesho E.P."/>
            <person name="Waterman P.E."/>
        </authorList>
    </citation>
    <scope>NUCLEOTIDE SEQUENCE [LARGE SCALE GENOMIC DNA]</scope>
    <source>
        <strain evidence="1 2">MRSN 2154</strain>
    </source>
</reference>
<dbReference type="AlphaFoldDB" id="A0A140NN94"/>
<dbReference type="HOGENOM" id="CLU_2438416_0_0_6"/>